<dbReference type="CDD" id="cd02440">
    <property type="entry name" value="AdoMet_MTases"/>
    <property type="match status" value="1"/>
</dbReference>
<keyword evidence="1" id="KW-0808">Transferase</keyword>
<keyword evidence="2" id="KW-1185">Reference proteome</keyword>
<name>A0A2D2CZ61_METT3</name>
<gene>
    <name evidence="1" type="ORF">CQW49_08590</name>
</gene>
<keyword evidence="1" id="KW-0489">Methyltransferase</keyword>
<dbReference type="EMBL" id="CP023737">
    <property type="protein sequence ID" value="ATQ67939.1"/>
    <property type="molecule type" value="Genomic_DNA"/>
</dbReference>
<dbReference type="InterPro" id="IPR029063">
    <property type="entry name" value="SAM-dependent_MTases_sf"/>
</dbReference>
<proteinExistence type="predicted"/>
<evidence type="ECO:0000313" key="2">
    <source>
        <dbReference type="Proteomes" id="UP000230709"/>
    </source>
</evidence>
<dbReference type="KEGG" id="mtw:CQW49_08590"/>
<protein>
    <submittedName>
        <fullName evidence="1">Class I SAM-dependent methyltransferase</fullName>
    </submittedName>
</protein>
<accession>A0A2D2CZ61</accession>
<dbReference type="Pfam" id="PF13489">
    <property type="entry name" value="Methyltransf_23"/>
    <property type="match status" value="1"/>
</dbReference>
<dbReference type="AlphaFoldDB" id="A0A2D2CZ61"/>
<sequence>MKFARLRDRILRRKPTPAPIKPFDSYEWRAPSAQNCIDLIPGWNTRFPDEYGVVAGNGVAFGDPRISWAIARYGSVDGARVLEVGPMEGAHTSLLHRRGAEITAVEANKDAFLKCLITKEIVGLPRARFHLGDCVLFLEQNETRYDLIVACGVLYHMREPLRFLQAVAARTDALYLWTHFMDDLSIPDDDSPLAQGLRQTRELGELSGRQFVMYRHSYVGANLAPAFCGGIYDDARWLPRRSIVGALETLGFDSVEFAHEATPHPNLPAFSAFARRTAPGKTSPVPPTAEAR</sequence>
<dbReference type="SUPFAM" id="SSF53335">
    <property type="entry name" value="S-adenosyl-L-methionine-dependent methyltransferases"/>
    <property type="match status" value="1"/>
</dbReference>
<dbReference type="STRING" id="595536.GCA_000178815_03434"/>
<dbReference type="Gene3D" id="3.40.50.150">
    <property type="entry name" value="Vaccinia Virus protein VP39"/>
    <property type="match status" value="1"/>
</dbReference>
<dbReference type="GO" id="GO:0032259">
    <property type="term" value="P:methylation"/>
    <property type="evidence" value="ECO:0007669"/>
    <property type="project" value="UniProtKB-KW"/>
</dbReference>
<dbReference type="Proteomes" id="UP000230709">
    <property type="component" value="Chromosome"/>
</dbReference>
<dbReference type="RefSeq" id="WP_004448310.1">
    <property type="nucleotide sequence ID" value="NZ_ADVE02000001.1"/>
</dbReference>
<reference evidence="2" key="1">
    <citation type="submission" date="2017-10" db="EMBL/GenBank/DDBJ databases">
        <title>Completed PacBio SMRT sequence of Methylosinus trichosporium OB3b reveals presence of a third large plasmid.</title>
        <authorList>
            <person name="Charles T.C."/>
            <person name="Lynch M.D.J."/>
            <person name="Heil J.R."/>
            <person name="Cheng J."/>
        </authorList>
    </citation>
    <scope>NUCLEOTIDE SEQUENCE [LARGE SCALE GENOMIC DNA]</scope>
    <source>
        <strain evidence="2">OB3b</strain>
    </source>
</reference>
<evidence type="ECO:0000313" key="1">
    <source>
        <dbReference type="EMBL" id="ATQ67939.1"/>
    </source>
</evidence>
<dbReference type="GO" id="GO:0008168">
    <property type="term" value="F:methyltransferase activity"/>
    <property type="evidence" value="ECO:0007669"/>
    <property type="project" value="UniProtKB-KW"/>
</dbReference>
<organism evidence="1 2">
    <name type="scientific">Methylosinus trichosporium (strain ATCC 35070 / NCIMB 11131 / UNIQEM 75 / OB3b)</name>
    <dbReference type="NCBI Taxonomy" id="595536"/>
    <lineage>
        <taxon>Bacteria</taxon>
        <taxon>Pseudomonadati</taxon>
        <taxon>Pseudomonadota</taxon>
        <taxon>Alphaproteobacteria</taxon>
        <taxon>Hyphomicrobiales</taxon>
        <taxon>Methylocystaceae</taxon>
        <taxon>Methylosinus</taxon>
    </lineage>
</organism>